<dbReference type="Pfam" id="PF00583">
    <property type="entry name" value="Acetyltransf_1"/>
    <property type="match status" value="1"/>
</dbReference>
<dbReference type="PIRSF" id="PIRSF021278">
    <property type="entry name" value="AcuA"/>
    <property type="match status" value="1"/>
</dbReference>
<organism evidence="2 3">
    <name type="scientific">Mammaliicoccus lentus</name>
    <name type="common">Staphylococcus lentus</name>
    <dbReference type="NCBI Taxonomy" id="42858"/>
    <lineage>
        <taxon>Bacteria</taxon>
        <taxon>Bacillati</taxon>
        <taxon>Bacillota</taxon>
        <taxon>Bacilli</taxon>
        <taxon>Bacillales</taxon>
        <taxon>Staphylococcaceae</taxon>
        <taxon>Mammaliicoccus</taxon>
    </lineage>
</organism>
<protein>
    <submittedName>
        <fullName evidence="2">GNAT family N-acetyltransferase</fullName>
    </submittedName>
</protein>
<dbReference type="GO" id="GO:0016747">
    <property type="term" value="F:acyltransferase activity, transferring groups other than amino-acyl groups"/>
    <property type="evidence" value="ECO:0007669"/>
    <property type="project" value="InterPro"/>
</dbReference>
<dbReference type="Proteomes" id="UP001223261">
    <property type="component" value="Chromosome"/>
</dbReference>
<name>A0AAX3W0Q7_MAMLE</name>
<evidence type="ECO:0000259" key="1">
    <source>
        <dbReference type="PROSITE" id="PS51186"/>
    </source>
</evidence>
<dbReference type="RefSeq" id="WP_017000614.1">
    <property type="nucleotide sequence ID" value="NZ_CP116807.1"/>
</dbReference>
<dbReference type="InterPro" id="IPR024699">
    <property type="entry name" value="AcuA"/>
</dbReference>
<dbReference type="GO" id="GO:0019152">
    <property type="term" value="F:acetoin dehydrogenase (NAD+) activity"/>
    <property type="evidence" value="ECO:0007669"/>
    <property type="project" value="InterPro"/>
</dbReference>
<dbReference type="InterPro" id="IPR016181">
    <property type="entry name" value="Acyl_CoA_acyltransferase"/>
</dbReference>
<dbReference type="AlphaFoldDB" id="A0AAX3W0Q7"/>
<dbReference type="GO" id="GO:0045150">
    <property type="term" value="P:acetoin catabolic process"/>
    <property type="evidence" value="ECO:0007669"/>
    <property type="project" value="InterPro"/>
</dbReference>
<evidence type="ECO:0000313" key="3">
    <source>
        <dbReference type="Proteomes" id="UP001223261"/>
    </source>
</evidence>
<sequence>MDYKKTFISETIPFTSDSNITIEGPVEPEKLKEMTFDEGLDSFRVPKEQFEALIEISELPEGRIIVCRIDQHIIGYTTYVYPDPLERWSDGDLPYILELGAIELSLEYRKYGLGKKMLKLAMKSPEMEDYIVITTEYYWHWDLKNSGLDVYEYQKIMHKMMAEGGLEVFATDDPEIISHPANSLMARIGANISQEQMEAFDRLRFMNRFFF</sequence>
<gene>
    <name evidence="2" type="ORF">PYH69_09030</name>
</gene>
<proteinExistence type="predicted"/>
<dbReference type="EMBL" id="CP118848">
    <property type="protein sequence ID" value="WHI58898.1"/>
    <property type="molecule type" value="Genomic_DNA"/>
</dbReference>
<dbReference type="PROSITE" id="PS51186">
    <property type="entry name" value="GNAT"/>
    <property type="match status" value="1"/>
</dbReference>
<reference evidence="2" key="1">
    <citation type="journal article" date="2023" name="Antibiotics">
        <title>Prevalence and Molecular Characterization of Methicillin-Resistant Staphylococci (MRS) and Mammaliicocci (MRM) in Dromedary Camels from Algeria: First Detection of SCCmec-mecC Hybrid in Methicillin-Resistant Mammaliicoccus lentus.</title>
        <authorList>
            <person name="Belhout C."/>
            <person name="Boyen F."/>
            <person name="Vereecke N."/>
            <person name="Theuns S."/>
            <person name="Taibi N."/>
            <person name="Stegger M."/>
            <person name="de la Fe-Rodriguez P.Y."/>
            <person name="Bouayad L."/>
            <person name="Elgroud R."/>
            <person name="Butaye P."/>
        </authorList>
    </citation>
    <scope>NUCLEOTIDE SEQUENCE</scope>
    <source>
        <strain evidence="2">7048</strain>
    </source>
</reference>
<accession>A0AAX3W0Q7</accession>
<feature type="domain" description="N-acetyltransferase" evidence="1">
    <location>
        <begin position="22"/>
        <end position="162"/>
    </location>
</feature>
<dbReference type="SUPFAM" id="SSF55729">
    <property type="entry name" value="Acyl-CoA N-acyltransferases (Nat)"/>
    <property type="match status" value="1"/>
</dbReference>
<dbReference type="InterPro" id="IPR000182">
    <property type="entry name" value="GNAT_dom"/>
</dbReference>
<evidence type="ECO:0000313" key="2">
    <source>
        <dbReference type="EMBL" id="WHI58898.1"/>
    </source>
</evidence>
<dbReference type="Gene3D" id="3.40.630.30">
    <property type="match status" value="1"/>
</dbReference>